<evidence type="ECO:0000313" key="2">
    <source>
        <dbReference type="Proteomes" id="UP000299102"/>
    </source>
</evidence>
<reference evidence="1 2" key="1">
    <citation type="journal article" date="2019" name="Commun. Biol.">
        <title>The bagworm genome reveals a unique fibroin gene that provides high tensile strength.</title>
        <authorList>
            <person name="Kono N."/>
            <person name="Nakamura H."/>
            <person name="Ohtoshi R."/>
            <person name="Tomita M."/>
            <person name="Numata K."/>
            <person name="Arakawa K."/>
        </authorList>
    </citation>
    <scope>NUCLEOTIDE SEQUENCE [LARGE SCALE GENOMIC DNA]</scope>
</reference>
<sequence length="86" mass="9611">MGGKDERSLLITYSQVQFHYLRNKNVFDLIYGLLLVCAFETHVAALRQADERRAQAHQVYDDLARRKGARASLSIMQCQAGSAGAP</sequence>
<dbReference type="EMBL" id="BGZK01000655">
    <property type="protein sequence ID" value="GBP54842.1"/>
    <property type="molecule type" value="Genomic_DNA"/>
</dbReference>
<dbReference type="Proteomes" id="UP000299102">
    <property type="component" value="Unassembled WGS sequence"/>
</dbReference>
<dbReference type="AlphaFoldDB" id="A0A4C1WW29"/>
<comment type="caution">
    <text evidence="1">The sequence shown here is derived from an EMBL/GenBank/DDBJ whole genome shotgun (WGS) entry which is preliminary data.</text>
</comment>
<evidence type="ECO:0000313" key="1">
    <source>
        <dbReference type="EMBL" id="GBP54842.1"/>
    </source>
</evidence>
<organism evidence="1 2">
    <name type="scientific">Eumeta variegata</name>
    <name type="common">Bagworm moth</name>
    <name type="synonym">Eumeta japonica</name>
    <dbReference type="NCBI Taxonomy" id="151549"/>
    <lineage>
        <taxon>Eukaryota</taxon>
        <taxon>Metazoa</taxon>
        <taxon>Ecdysozoa</taxon>
        <taxon>Arthropoda</taxon>
        <taxon>Hexapoda</taxon>
        <taxon>Insecta</taxon>
        <taxon>Pterygota</taxon>
        <taxon>Neoptera</taxon>
        <taxon>Endopterygota</taxon>
        <taxon>Lepidoptera</taxon>
        <taxon>Glossata</taxon>
        <taxon>Ditrysia</taxon>
        <taxon>Tineoidea</taxon>
        <taxon>Psychidae</taxon>
        <taxon>Oiketicinae</taxon>
        <taxon>Eumeta</taxon>
    </lineage>
</organism>
<gene>
    <name evidence="1" type="ORF">EVAR_87916_1</name>
</gene>
<proteinExistence type="predicted"/>
<name>A0A4C1WW29_EUMVA</name>
<protein>
    <submittedName>
        <fullName evidence="1">Uncharacterized protein</fullName>
    </submittedName>
</protein>
<accession>A0A4C1WW29</accession>
<keyword evidence="2" id="KW-1185">Reference proteome</keyword>